<protein>
    <submittedName>
        <fullName evidence="3">Uncharacterized protein</fullName>
    </submittedName>
</protein>
<feature type="compositionally biased region" description="Low complexity" evidence="1">
    <location>
        <begin position="626"/>
        <end position="637"/>
    </location>
</feature>
<feature type="compositionally biased region" description="Low complexity" evidence="1">
    <location>
        <begin position="579"/>
        <end position="590"/>
    </location>
</feature>
<evidence type="ECO:0000256" key="1">
    <source>
        <dbReference type="SAM" id="MobiDB-lite"/>
    </source>
</evidence>
<dbReference type="Proteomes" id="UP000246740">
    <property type="component" value="Unassembled WGS sequence"/>
</dbReference>
<sequence length="653" mass="68693">MGLINLLLKIVILLLDLRDTYDCLDVPRLSELGHDEREVLVRNADGSRQMVSRRRIGSSKRRHAVRSALTTVLVWNLFAKLEPLCDNTVAWFVPFYDSIKTLLLVWMLFTRSFGASILMYRLIQPVIRPYEGVIAGVLHLCLSLGGYAQLTFLTMVQQMTALMFRGRPQQPAQPVSATIDSSTRSKPNIVTSSMSVSKQHTAPGSKAQAQATLNSGPNTKRQSNNAARNVARSTAGVASVKGTIRGATHDHSLAQTGAQSKQQLQRTRKVLEELPVPSHPFVDWPVSDLGASAVLPSTSNSNGGTKKSNQTSPIVKKRSSSPPLLPQPSPQQEKTLGNGSSTARTGSASDLPNDSISSHPVPPAGSTLRNYAFIPGQTPPKAAISAISPTPKFPGAFGFSMASTAGMPPNNPFQAARVPITSTMPPLTFGSAMLGAGVGANDDQIVAPPGLRSKASASSLRGRKTFKETNTSHGPNPENSSASLGDLRSRGTPANGASSSKTDGVQRAEEEHGDGTDSATELRSPQKKARSEKAAGATAIARRKPATATTRDIAKRSGTASSSAVKATTRPTAAHVTKAGTASASTVARTAKTKTKTPSLTAKKTLADTASLDASDAPVSAPNSKSSSTTTAGAASTIPSRMTRSRTKQKLAD</sequence>
<feature type="compositionally biased region" description="Polar residues" evidence="1">
    <location>
        <begin position="171"/>
        <end position="227"/>
    </location>
</feature>
<reference evidence="3 4" key="1">
    <citation type="journal article" date="2018" name="Mol. Biol. Evol.">
        <title>Broad Genomic Sampling Reveals a Smut Pathogenic Ancestry of the Fungal Clade Ustilaginomycotina.</title>
        <authorList>
            <person name="Kijpornyongpan T."/>
            <person name="Mondo S.J."/>
            <person name="Barry K."/>
            <person name="Sandor L."/>
            <person name="Lee J."/>
            <person name="Lipzen A."/>
            <person name="Pangilinan J."/>
            <person name="LaButti K."/>
            <person name="Hainaut M."/>
            <person name="Henrissat B."/>
            <person name="Grigoriev I.V."/>
            <person name="Spatafora J.W."/>
            <person name="Aime M.C."/>
        </authorList>
    </citation>
    <scope>NUCLEOTIDE SEQUENCE [LARGE SCALE GENOMIC DNA]</scope>
    <source>
        <strain evidence="3 4">MCA 3645</strain>
    </source>
</reference>
<dbReference type="OrthoDB" id="434647at2759"/>
<feature type="compositionally biased region" description="Polar residues" evidence="1">
    <location>
        <begin position="333"/>
        <end position="358"/>
    </location>
</feature>
<accession>A0A317Y158</accession>
<feature type="compositionally biased region" description="Polar residues" evidence="1">
    <location>
        <begin position="468"/>
        <end position="483"/>
    </location>
</feature>
<feature type="compositionally biased region" description="Basic residues" evidence="1">
    <location>
        <begin position="643"/>
        <end position="653"/>
    </location>
</feature>
<feature type="compositionally biased region" description="Polar residues" evidence="1">
    <location>
        <begin position="295"/>
        <end position="313"/>
    </location>
</feature>
<feature type="region of interest" description="Disordered" evidence="1">
    <location>
        <begin position="171"/>
        <end position="238"/>
    </location>
</feature>
<feature type="chain" id="PRO_5016340591" evidence="2">
    <location>
        <begin position="24"/>
        <end position="653"/>
    </location>
</feature>
<name>A0A317Y158_9BASI</name>
<evidence type="ECO:0000313" key="4">
    <source>
        <dbReference type="Proteomes" id="UP000246740"/>
    </source>
</evidence>
<dbReference type="EMBL" id="KZ819188">
    <property type="protein sequence ID" value="PWZ03291.1"/>
    <property type="molecule type" value="Genomic_DNA"/>
</dbReference>
<feature type="compositionally biased region" description="Basic and acidic residues" evidence="1">
    <location>
        <begin position="504"/>
        <end position="515"/>
    </location>
</feature>
<feature type="signal peptide" evidence="2">
    <location>
        <begin position="1"/>
        <end position="23"/>
    </location>
</feature>
<proteinExistence type="predicted"/>
<feature type="compositionally biased region" description="Polar residues" evidence="1">
    <location>
        <begin position="558"/>
        <end position="571"/>
    </location>
</feature>
<feature type="region of interest" description="Disordered" evidence="1">
    <location>
        <begin position="295"/>
        <end position="373"/>
    </location>
</feature>
<evidence type="ECO:0000256" key="2">
    <source>
        <dbReference type="SAM" id="SignalP"/>
    </source>
</evidence>
<gene>
    <name evidence="3" type="ORF">BCV70DRAFT_224781</name>
</gene>
<keyword evidence="2" id="KW-0732">Signal</keyword>
<evidence type="ECO:0000313" key="3">
    <source>
        <dbReference type="EMBL" id="PWZ03291.1"/>
    </source>
</evidence>
<keyword evidence="4" id="KW-1185">Reference proteome</keyword>
<feature type="region of interest" description="Disordered" evidence="1">
    <location>
        <begin position="445"/>
        <end position="653"/>
    </location>
</feature>
<dbReference type="AlphaFoldDB" id="A0A317Y158"/>
<dbReference type="InParanoid" id="A0A317Y158"/>
<feature type="compositionally biased region" description="Low complexity" evidence="1">
    <location>
        <begin position="607"/>
        <end position="617"/>
    </location>
</feature>
<organism evidence="3 4">
    <name type="scientific">Testicularia cyperi</name>
    <dbReference type="NCBI Taxonomy" id="1882483"/>
    <lineage>
        <taxon>Eukaryota</taxon>
        <taxon>Fungi</taxon>
        <taxon>Dikarya</taxon>
        <taxon>Basidiomycota</taxon>
        <taxon>Ustilaginomycotina</taxon>
        <taxon>Ustilaginomycetes</taxon>
        <taxon>Ustilaginales</taxon>
        <taxon>Anthracoideaceae</taxon>
        <taxon>Testicularia</taxon>
    </lineage>
</organism>